<organism evidence="3 4">
    <name type="scientific">Pandoraea eparura</name>
    <dbReference type="NCBI Taxonomy" id="2508291"/>
    <lineage>
        <taxon>Bacteria</taxon>
        <taxon>Pseudomonadati</taxon>
        <taxon>Pseudomonadota</taxon>
        <taxon>Betaproteobacteria</taxon>
        <taxon>Burkholderiales</taxon>
        <taxon>Burkholderiaceae</taxon>
        <taxon>Pandoraea</taxon>
    </lineage>
</organism>
<gene>
    <name evidence="3" type="ORF">PEP31012_04224</name>
</gene>
<keyword evidence="4" id="KW-1185">Reference proteome</keyword>
<dbReference type="AlphaFoldDB" id="A0A5E4Y0F7"/>
<evidence type="ECO:0000313" key="4">
    <source>
        <dbReference type="Proteomes" id="UP000400981"/>
    </source>
</evidence>
<reference evidence="3 4" key="1">
    <citation type="submission" date="2019-08" db="EMBL/GenBank/DDBJ databases">
        <authorList>
            <person name="Peeters C."/>
        </authorList>
    </citation>
    <scope>NUCLEOTIDE SEQUENCE [LARGE SCALE GENOMIC DNA]</scope>
    <source>
        <strain evidence="3 4">LMG 31012</strain>
    </source>
</reference>
<feature type="region of interest" description="Disordered" evidence="1">
    <location>
        <begin position="112"/>
        <end position="133"/>
    </location>
</feature>
<dbReference type="EMBL" id="CABPSH010000015">
    <property type="protein sequence ID" value="VVE41795.1"/>
    <property type="molecule type" value="Genomic_DNA"/>
</dbReference>
<accession>A0A5E4Y0F7</accession>
<sequence>MKNFTVKTTCVAAGCLMVACFAMTAQAETTALGGVPVGVNDALLASTRAVNLRQSIVANLPGTGAGAVVPLHAALATANNVRLWDEVVPPTPLPTPTQVSMALPDAPHMTATTSRMPQMSHVSPPALASGMQPTTLSVNAGVGRIPTRLSR</sequence>
<feature type="compositionally biased region" description="Polar residues" evidence="1">
    <location>
        <begin position="112"/>
        <end position="121"/>
    </location>
</feature>
<dbReference type="PROSITE" id="PS51257">
    <property type="entry name" value="PROKAR_LIPOPROTEIN"/>
    <property type="match status" value="1"/>
</dbReference>
<evidence type="ECO:0000313" key="3">
    <source>
        <dbReference type="EMBL" id="VVE41795.1"/>
    </source>
</evidence>
<proteinExistence type="predicted"/>
<protein>
    <submittedName>
        <fullName evidence="3">Uncharacterized protein</fullName>
    </submittedName>
</protein>
<feature type="signal peptide" evidence="2">
    <location>
        <begin position="1"/>
        <end position="27"/>
    </location>
</feature>
<name>A0A5E4Y0F7_9BURK</name>
<dbReference type="OrthoDB" id="8943024at2"/>
<dbReference type="Proteomes" id="UP000400981">
    <property type="component" value="Unassembled WGS sequence"/>
</dbReference>
<evidence type="ECO:0000256" key="1">
    <source>
        <dbReference type="SAM" id="MobiDB-lite"/>
    </source>
</evidence>
<feature type="chain" id="PRO_5023148426" evidence="2">
    <location>
        <begin position="28"/>
        <end position="151"/>
    </location>
</feature>
<evidence type="ECO:0000256" key="2">
    <source>
        <dbReference type="SAM" id="SignalP"/>
    </source>
</evidence>
<keyword evidence="2" id="KW-0732">Signal</keyword>
<dbReference type="RefSeq" id="WP_150591245.1">
    <property type="nucleotide sequence ID" value="NZ_CABPSH010000015.1"/>
</dbReference>